<evidence type="ECO:0000313" key="7">
    <source>
        <dbReference type="Proteomes" id="UP000177141"/>
    </source>
</evidence>
<dbReference type="Pfam" id="PF13416">
    <property type="entry name" value="SBP_bac_8"/>
    <property type="match status" value="1"/>
</dbReference>
<dbReference type="InterPro" id="IPR006059">
    <property type="entry name" value="SBP"/>
</dbReference>
<evidence type="ECO:0000256" key="1">
    <source>
        <dbReference type="ARBA" id="ARBA00008520"/>
    </source>
</evidence>
<dbReference type="EMBL" id="MGAL01000032">
    <property type="protein sequence ID" value="OGK47401.1"/>
    <property type="molecule type" value="Genomic_DNA"/>
</dbReference>
<accession>A0A1F7IVL5</accession>
<comment type="caution">
    <text evidence="6">The sequence shown here is derived from an EMBL/GenBank/DDBJ whole genome shotgun (WGS) entry which is preliminary data.</text>
</comment>
<evidence type="ECO:0000256" key="3">
    <source>
        <dbReference type="ARBA" id="ARBA00022729"/>
    </source>
</evidence>
<dbReference type="PANTHER" id="PTHR30061:SF50">
    <property type="entry name" value="MALTOSE_MALTODEXTRIN-BINDING PERIPLASMIC PROTEIN"/>
    <property type="match status" value="1"/>
</dbReference>
<dbReference type="SUPFAM" id="SSF53850">
    <property type="entry name" value="Periplasmic binding protein-like II"/>
    <property type="match status" value="1"/>
</dbReference>
<keyword evidence="5" id="KW-1133">Transmembrane helix</keyword>
<evidence type="ECO:0000313" key="6">
    <source>
        <dbReference type="EMBL" id="OGK47401.1"/>
    </source>
</evidence>
<comment type="similarity">
    <text evidence="1">Belongs to the bacterial solute-binding protein 1 family.</text>
</comment>
<name>A0A1F7IVL5_9BACT</name>
<evidence type="ECO:0008006" key="8">
    <source>
        <dbReference type="Google" id="ProtNLM"/>
    </source>
</evidence>
<keyword evidence="2" id="KW-0813">Transport</keyword>
<dbReference type="GO" id="GO:0015768">
    <property type="term" value="P:maltose transport"/>
    <property type="evidence" value="ECO:0007669"/>
    <property type="project" value="TreeGrafter"/>
</dbReference>
<protein>
    <recommendedName>
        <fullName evidence="8">ABC transporter substrate-binding protein</fullName>
    </recommendedName>
</protein>
<keyword evidence="3" id="KW-0732">Signal</keyword>
<sequence length="493" mass="56170">MDDNQNGDKNQQSSNPPIGVEEVAPTVESPENVQGSIPPEYPTDLPPVYEENRNQFVFISGIVVFFIVVLFLVYWFFLRGLLSGPGKEPKSPTNEKVTLVYWGLWDEKEVFQGLIDEYQSQNPNVTIQYEQVSPDTYRERLLARSKTGNGPDIFRYHNTWLPQLSEVITAIPPEIMTNEEFELTFYPIHAKDLKIENSYYGIPLMVDGLVMIYNEDILRQAGKQQPPQVWVGGQDDVINTVSALTVRDTTGRIITSGMAIGTANNIDHFGEIFGAILMLNGGDLKKLNEREAVEALQLYRKFGEENFWNESQSNSISAFIQGRVAMIFGPSWQVVNIKAQNPDLNVKVAQFPRGPDDKSISIANYWVEGVNKFGKNQIESWKFLKYLSQKEQLTKMYENQSKTRIFGVAYPRRDLLETQKDNQYLAPILDMAQNDRLISLPLVDRTFDKGMDDEILQYIENAINDTVNGVDYGEALNKAQQGVSQVFERYKIK</sequence>
<dbReference type="STRING" id="1802061.A3A93_00810"/>
<proteinExistence type="inferred from homology"/>
<dbReference type="Gene3D" id="3.40.190.10">
    <property type="entry name" value="Periplasmic binding protein-like II"/>
    <property type="match status" value="1"/>
</dbReference>
<dbReference type="GO" id="GO:0042956">
    <property type="term" value="P:maltodextrin transmembrane transport"/>
    <property type="evidence" value="ECO:0007669"/>
    <property type="project" value="TreeGrafter"/>
</dbReference>
<keyword evidence="5" id="KW-0812">Transmembrane</keyword>
<keyword evidence="5" id="KW-0472">Membrane</keyword>
<dbReference type="AlphaFoldDB" id="A0A1F7IVL5"/>
<dbReference type="GO" id="GO:1901982">
    <property type="term" value="F:maltose binding"/>
    <property type="evidence" value="ECO:0007669"/>
    <property type="project" value="TreeGrafter"/>
</dbReference>
<organism evidence="6 7">
    <name type="scientific">Candidatus Roizmanbacteria bacterium RIFCSPLOWO2_01_FULL_38_12</name>
    <dbReference type="NCBI Taxonomy" id="1802061"/>
    <lineage>
        <taxon>Bacteria</taxon>
        <taxon>Candidatus Roizmaniibacteriota</taxon>
    </lineage>
</organism>
<feature type="transmembrane region" description="Helical" evidence="5">
    <location>
        <begin position="56"/>
        <end position="77"/>
    </location>
</feature>
<evidence type="ECO:0000256" key="2">
    <source>
        <dbReference type="ARBA" id="ARBA00022448"/>
    </source>
</evidence>
<gene>
    <name evidence="6" type="ORF">A3A93_00810</name>
</gene>
<evidence type="ECO:0000256" key="5">
    <source>
        <dbReference type="SAM" id="Phobius"/>
    </source>
</evidence>
<reference evidence="6 7" key="1">
    <citation type="journal article" date="2016" name="Nat. Commun.">
        <title>Thousands of microbial genomes shed light on interconnected biogeochemical processes in an aquifer system.</title>
        <authorList>
            <person name="Anantharaman K."/>
            <person name="Brown C.T."/>
            <person name="Hug L.A."/>
            <person name="Sharon I."/>
            <person name="Castelle C.J."/>
            <person name="Probst A.J."/>
            <person name="Thomas B.C."/>
            <person name="Singh A."/>
            <person name="Wilkins M.J."/>
            <person name="Karaoz U."/>
            <person name="Brodie E.L."/>
            <person name="Williams K.H."/>
            <person name="Hubbard S.S."/>
            <person name="Banfield J.F."/>
        </authorList>
    </citation>
    <scope>NUCLEOTIDE SEQUENCE [LARGE SCALE GENOMIC DNA]</scope>
</reference>
<evidence type="ECO:0000256" key="4">
    <source>
        <dbReference type="SAM" id="MobiDB-lite"/>
    </source>
</evidence>
<dbReference type="PANTHER" id="PTHR30061">
    <property type="entry name" value="MALTOSE-BINDING PERIPLASMIC PROTEIN"/>
    <property type="match status" value="1"/>
</dbReference>
<dbReference type="GO" id="GO:0055052">
    <property type="term" value="C:ATP-binding cassette (ABC) transporter complex, substrate-binding subunit-containing"/>
    <property type="evidence" value="ECO:0007669"/>
    <property type="project" value="TreeGrafter"/>
</dbReference>
<feature type="region of interest" description="Disordered" evidence="4">
    <location>
        <begin position="1"/>
        <end position="45"/>
    </location>
</feature>
<feature type="compositionally biased region" description="Polar residues" evidence="4">
    <location>
        <begin position="7"/>
        <end position="16"/>
    </location>
</feature>
<dbReference type="Proteomes" id="UP000177141">
    <property type="component" value="Unassembled WGS sequence"/>
</dbReference>